<gene>
    <name evidence="5" type="ORF">TVAG_471990</name>
</gene>
<reference evidence="5" key="1">
    <citation type="submission" date="2006-10" db="EMBL/GenBank/DDBJ databases">
        <authorList>
            <person name="Amadeo P."/>
            <person name="Zhao Q."/>
            <person name="Wortman J."/>
            <person name="Fraser-Liggett C."/>
            <person name="Carlton J."/>
        </authorList>
    </citation>
    <scope>NUCLEOTIDE SEQUENCE</scope>
    <source>
        <strain evidence="5">G3</strain>
    </source>
</reference>
<dbReference type="SMR" id="A2G2N3"/>
<keyword evidence="4" id="KW-0175">Coiled coil</keyword>
<dbReference type="GO" id="GO:0003713">
    <property type="term" value="F:transcription coactivator activity"/>
    <property type="evidence" value="ECO:0000318"/>
    <property type="project" value="GO_Central"/>
</dbReference>
<dbReference type="PANTHER" id="PTHR13168">
    <property type="entry name" value="ASSOCIATE OF C-MYC AMY-1"/>
    <property type="match status" value="1"/>
</dbReference>
<evidence type="ECO:0000256" key="2">
    <source>
        <dbReference type="ARBA" id="ARBA00009389"/>
    </source>
</evidence>
<dbReference type="KEGG" id="tva:4746240"/>
<dbReference type="GO" id="GO:0005634">
    <property type="term" value="C:nucleus"/>
    <property type="evidence" value="ECO:0000318"/>
    <property type="project" value="GO_Central"/>
</dbReference>
<dbReference type="PANTHER" id="PTHR13168:SF0">
    <property type="entry name" value="C-MYC-BINDING PROTEIN"/>
    <property type="match status" value="1"/>
</dbReference>
<evidence type="ECO:0008006" key="7">
    <source>
        <dbReference type="Google" id="ProtNLM"/>
    </source>
</evidence>
<evidence type="ECO:0000256" key="3">
    <source>
        <dbReference type="ARBA" id="ARBA00023242"/>
    </source>
</evidence>
<dbReference type="OrthoDB" id="524165at2759"/>
<dbReference type="InParanoid" id="A2G2N3"/>
<evidence type="ECO:0000256" key="4">
    <source>
        <dbReference type="SAM" id="Coils"/>
    </source>
</evidence>
<comment type="similarity">
    <text evidence="2">Belongs to the AMY1 family.</text>
</comment>
<comment type="subcellular location">
    <subcellularLocation>
        <location evidence="1">Nucleus</location>
    </subcellularLocation>
</comment>
<protein>
    <recommendedName>
        <fullName evidence="7">c-Myc-binding protein</fullName>
    </recommendedName>
</protein>
<dbReference type="InterPro" id="IPR026060">
    <property type="entry name" value="AMY1"/>
</dbReference>
<dbReference type="OMA" id="PTICEYE"/>
<evidence type="ECO:0000313" key="5">
    <source>
        <dbReference type="EMBL" id="EAX88575.1"/>
    </source>
</evidence>
<evidence type="ECO:0000313" key="6">
    <source>
        <dbReference type="Proteomes" id="UP000001542"/>
    </source>
</evidence>
<accession>A2G2N3</accession>
<dbReference type="RefSeq" id="XP_001301505.1">
    <property type="nucleotide sequence ID" value="XM_001301504.1"/>
</dbReference>
<dbReference type="EMBL" id="DS114293">
    <property type="protein sequence ID" value="EAX88575.1"/>
    <property type="molecule type" value="Genomic_DNA"/>
</dbReference>
<keyword evidence="3" id="KW-0539">Nucleus</keyword>
<sequence length="87" mass="10274">MDKKRELYKRYLDEKHVMDTLSKIIVSLYELQEKPEDPLQYIQDYLGSSNGIDMPAIRTENAKMAKRIEELKEQLEKLQAKNNEGKT</sequence>
<name>A2G2N3_TRIV3</name>
<evidence type="ECO:0000256" key="1">
    <source>
        <dbReference type="ARBA" id="ARBA00004123"/>
    </source>
</evidence>
<feature type="coiled-coil region" evidence="4">
    <location>
        <begin position="54"/>
        <end position="84"/>
    </location>
</feature>
<reference evidence="5" key="2">
    <citation type="journal article" date="2007" name="Science">
        <title>Draft genome sequence of the sexually transmitted pathogen Trichomonas vaginalis.</title>
        <authorList>
            <person name="Carlton J.M."/>
            <person name="Hirt R.P."/>
            <person name="Silva J.C."/>
            <person name="Delcher A.L."/>
            <person name="Schatz M."/>
            <person name="Zhao Q."/>
            <person name="Wortman J.R."/>
            <person name="Bidwell S.L."/>
            <person name="Alsmark U.C.M."/>
            <person name="Besteiro S."/>
            <person name="Sicheritz-Ponten T."/>
            <person name="Noel C.J."/>
            <person name="Dacks J.B."/>
            <person name="Foster P.G."/>
            <person name="Simillion C."/>
            <person name="Van de Peer Y."/>
            <person name="Miranda-Saavedra D."/>
            <person name="Barton G.J."/>
            <person name="Westrop G.D."/>
            <person name="Mueller S."/>
            <person name="Dessi D."/>
            <person name="Fiori P.L."/>
            <person name="Ren Q."/>
            <person name="Paulsen I."/>
            <person name="Zhang H."/>
            <person name="Bastida-Corcuera F.D."/>
            <person name="Simoes-Barbosa A."/>
            <person name="Brown M.T."/>
            <person name="Hayes R.D."/>
            <person name="Mukherjee M."/>
            <person name="Okumura C.Y."/>
            <person name="Schneider R."/>
            <person name="Smith A.J."/>
            <person name="Vanacova S."/>
            <person name="Villalvazo M."/>
            <person name="Haas B.J."/>
            <person name="Pertea M."/>
            <person name="Feldblyum T.V."/>
            <person name="Utterback T.R."/>
            <person name="Shu C.L."/>
            <person name="Osoegawa K."/>
            <person name="de Jong P.J."/>
            <person name="Hrdy I."/>
            <person name="Horvathova L."/>
            <person name="Zubacova Z."/>
            <person name="Dolezal P."/>
            <person name="Malik S.B."/>
            <person name="Logsdon J.M. Jr."/>
            <person name="Henze K."/>
            <person name="Gupta A."/>
            <person name="Wang C.C."/>
            <person name="Dunne R.L."/>
            <person name="Upcroft J.A."/>
            <person name="Upcroft P."/>
            <person name="White O."/>
            <person name="Salzberg S.L."/>
            <person name="Tang P."/>
            <person name="Chiu C.-H."/>
            <person name="Lee Y.-S."/>
            <person name="Embley T.M."/>
            <person name="Coombs G.H."/>
            <person name="Mottram J.C."/>
            <person name="Tachezy J."/>
            <person name="Fraser-Liggett C.M."/>
            <person name="Johnson P.J."/>
        </authorList>
    </citation>
    <scope>NUCLEOTIDE SEQUENCE [LARGE SCALE GENOMIC DNA]</scope>
    <source>
        <strain evidence="5">G3</strain>
    </source>
</reference>
<dbReference type="STRING" id="5722.A2G2N3"/>
<proteinExistence type="inferred from homology"/>
<dbReference type="VEuPathDB" id="TrichDB:TVAGG3_0049640"/>
<dbReference type="Proteomes" id="UP000001542">
    <property type="component" value="Unassembled WGS sequence"/>
</dbReference>
<dbReference type="PRINTS" id="PR02028">
    <property type="entry name" value="CMYCBINDINGP"/>
</dbReference>
<organism evidence="5 6">
    <name type="scientific">Trichomonas vaginalis (strain ATCC PRA-98 / G3)</name>
    <dbReference type="NCBI Taxonomy" id="412133"/>
    <lineage>
        <taxon>Eukaryota</taxon>
        <taxon>Metamonada</taxon>
        <taxon>Parabasalia</taxon>
        <taxon>Trichomonadida</taxon>
        <taxon>Trichomonadidae</taxon>
        <taxon>Trichomonas</taxon>
    </lineage>
</organism>
<dbReference type="VEuPathDB" id="TrichDB:TVAG_471990"/>
<dbReference type="GO" id="GO:0006355">
    <property type="term" value="P:regulation of DNA-templated transcription"/>
    <property type="evidence" value="ECO:0000318"/>
    <property type="project" value="GO_Central"/>
</dbReference>
<dbReference type="AlphaFoldDB" id="A2G2N3"/>
<keyword evidence="6" id="KW-1185">Reference proteome</keyword>